<sequence>MTGVIIGTVLLLALFGGMGWAVMYQLKKTDPKQADTSAREDIQNAQEFLPYKDITDSMIDLGQHHYRAIIECNSINYDLKTEKEKEIIDLSFQRFLNSLSHPITFFVHTRTIDNAKTLKLLEDDILTTIKDYPNLESYGDAYYSEMANLPTIIGNNKQKKKYIIVPYMEANELTTATDEEKYDYSAKELYTRCQMLIDGLAGIGVKGNILETNEVAEVIFGVYHRQNHSHAEGVVSGEYLNLMVEGKKNPLQEVLPEGKLDWILYEAQIRLEKQLLDSNGVDTDVKSSANKAIQEINKIREAVAGYYKTPSVEIPNIPEMEADKDVIL</sequence>
<evidence type="ECO:0000313" key="1">
    <source>
        <dbReference type="EMBL" id="KXY51392.1"/>
    </source>
</evidence>
<proteinExistence type="predicted"/>
<dbReference type="Proteomes" id="UP000075476">
    <property type="component" value="Unassembled WGS sequence"/>
</dbReference>
<reference evidence="1 2" key="1">
    <citation type="submission" date="2015-12" db="EMBL/GenBank/DDBJ databases">
        <title>Bacillus cereus Group isolate.</title>
        <authorList>
            <person name="Kovac J."/>
        </authorList>
    </citation>
    <scope>NUCLEOTIDE SEQUENCE [LARGE SCALE GENOMIC DNA]</scope>
    <source>
        <strain evidence="1 2">FSL K6-0073</strain>
    </source>
</reference>
<dbReference type="EMBL" id="LOMO01000001">
    <property type="protein sequence ID" value="KXY51392.1"/>
    <property type="molecule type" value="Genomic_DNA"/>
</dbReference>
<dbReference type="AlphaFoldDB" id="A0A9X0SPN0"/>
<name>A0A9X0SPN0_BACCE</name>
<protein>
    <submittedName>
        <fullName evidence="1">Uncharacterized protein</fullName>
    </submittedName>
</protein>
<gene>
    <name evidence="1" type="ORF">AT268_33500</name>
</gene>
<evidence type="ECO:0000313" key="2">
    <source>
        <dbReference type="Proteomes" id="UP000075476"/>
    </source>
</evidence>
<organism evidence="1 2">
    <name type="scientific">Bacillus cereus</name>
    <dbReference type="NCBI Taxonomy" id="1396"/>
    <lineage>
        <taxon>Bacteria</taxon>
        <taxon>Bacillati</taxon>
        <taxon>Bacillota</taxon>
        <taxon>Bacilli</taxon>
        <taxon>Bacillales</taxon>
        <taxon>Bacillaceae</taxon>
        <taxon>Bacillus</taxon>
        <taxon>Bacillus cereus group</taxon>
    </lineage>
</organism>
<accession>A0A9X0SPN0</accession>
<comment type="caution">
    <text evidence="1">The sequence shown here is derived from an EMBL/GenBank/DDBJ whole genome shotgun (WGS) entry which is preliminary data.</text>
</comment>
<dbReference type="RefSeq" id="WP_061662724.1">
    <property type="nucleotide sequence ID" value="NZ_LOMO01000001.1"/>
</dbReference>